<dbReference type="EMBL" id="JABDTM020019625">
    <property type="protein sequence ID" value="KAH0817362.1"/>
    <property type="molecule type" value="Genomic_DNA"/>
</dbReference>
<accession>A0A8J6HN90</accession>
<keyword evidence="2" id="KW-1185">Reference proteome</keyword>
<protein>
    <submittedName>
        <fullName evidence="1">Uncharacterized protein</fullName>
    </submittedName>
</protein>
<proteinExistence type="predicted"/>
<gene>
    <name evidence="1" type="ORF">GEV33_005429</name>
</gene>
<reference evidence="1" key="2">
    <citation type="submission" date="2021-08" db="EMBL/GenBank/DDBJ databases">
        <authorList>
            <person name="Eriksson T."/>
        </authorList>
    </citation>
    <scope>NUCLEOTIDE SEQUENCE</scope>
    <source>
        <strain evidence="1">Stoneville</strain>
        <tissue evidence="1">Whole head</tissue>
    </source>
</reference>
<sequence>MGVPTPPVPFQIPVIHKRKRSRVKASPKHSERSEECTTSNLLAILKGLLNPRLKLTDNYIITTLVKLATVVGSLITTKETV</sequence>
<reference evidence="1" key="1">
    <citation type="journal article" date="2020" name="J Insects Food Feed">
        <title>The yellow mealworm (Tenebrio molitor) genome: a resource for the emerging insects as food and feed industry.</title>
        <authorList>
            <person name="Eriksson T."/>
            <person name="Andere A."/>
            <person name="Kelstrup H."/>
            <person name="Emery V."/>
            <person name="Picard C."/>
        </authorList>
    </citation>
    <scope>NUCLEOTIDE SEQUENCE</scope>
    <source>
        <strain evidence="1">Stoneville</strain>
        <tissue evidence="1">Whole head</tissue>
    </source>
</reference>
<evidence type="ECO:0000313" key="1">
    <source>
        <dbReference type="EMBL" id="KAH0817362.1"/>
    </source>
</evidence>
<comment type="caution">
    <text evidence="1">The sequence shown here is derived from an EMBL/GenBank/DDBJ whole genome shotgun (WGS) entry which is preliminary data.</text>
</comment>
<dbReference type="Proteomes" id="UP000719412">
    <property type="component" value="Unassembled WGS sequence"/>
</dbReference>
<name>A0A8J6HN90_TENMO</name>
<dbReference type="AlphaFoldDB" id="A0A8J6HN90"/>
<evidence type="ECO:0000313" key="2">
    <source>
        <dbReference type="Proteomes" id="UP000719412"/>
    </source>
</evidence>
<organism evidence="1 2">
    <name type="scientific">Tenebrio molitor</name>
    <name type="common">Yellow mealworm beetle</name>
    <dbReference type="NCBI Taxonomy" id="7067"/>
    <lineage>
        <taxon>Eukaryota</taxon>
        <taxon>Metazoa</taxon>
        <taxon>Ecdysozoa</taxon>
        <taxon>Arthropoda</taxon>
        <taxon>Hexapoda</taxon>
        <taxon>Insecta</taxon>
        <taxon>Pterygota</taxon>
        <taxon>Neoptera</taxon>
        <taxon>Endopterygota</taxon>
        <taxon>Coleoptera</taxon>
        <taxon>Polyphaga</taxon>
        <taxon>Cucujiformia</taxon>
        <taxon>Tenebrionidae</taxon>
        <taxon>Tenebrio</taxon>
    </lineage>
</organism>